<dbReference type="EMBL" id="SCFB01000004">
    <property type="protein sequence ID" value="RZI46430.1"/>
    <property type="molecule type" value="Genomic_DNA"/>
</dbReference>
<keyword evidence="6" id="KW-1185">Reference proteome</keyword>
<evidence type="ECO:0000259" key="4">
    <source>
        <dbReference type="PROSITE" id="PS50051"/>
    </source>
</evidence>
<dbReference type="InterPro" id="IPR025158">
    <property type="entry name" value="Mg_chelat-rel_C"/>
</dbReference>
<reference evidence="5 6" key="1">
    <citation type="submission" date="2018-10" db="EMBL/GenBank/DDBJ databases">
        <title>An updated phylogeny of the Alphaproteobacteria reveals that the parasitic Rickettsiales and Holosporales have independent origins.</title>
        <authorList>
            <person name="Munoz-Gomez S.A."/>
            <person name="Hess S."/>
            <person name="Burger G."/>
            <person name="Lang B.F."/>
            <person name="Susko E."/>
            <person name="Slamovits C.H."/>
            <person name="Roger A.J."/>
        </authorList>
    </citation>
    <scope>NUCLEOTIDE SEQUENCE [LARGE SCALE GENOMIC DNA]</scope>
    <source>
        <strain evidence="5">HOLO01</strain>
    </source>
</reference>
<feature type="domain" description="MCM C-terminal AAA(+) ATPase" evidence="4">
    <location>
        <begin position="229"/>
        <end position="332"/>
    </location>
</feature>
<dbReference type="RefSeq" id="WP_130153536.1">
    <property type="nucleotide sequence ID" value="NZ_SCFB01000004.1"/>
</dbReference>
<evidence type="ECO:0000313" key="5">
    <source>
        <dbReference type="EMBL" id="RZI46430.1"/>
    </source>
</evidence>
<dbReference type="AlphaFoldDB" id="A0A4Q7DJB1"/>
<dbReference type="NCBIfam" id="TIGR00368">
    <property type="entry name" value="YifB family Mg chelatase-like AAA ATPase"/>
    <property type="match status" value="1"/>
</dbReference>
<name>A0A4Q7DJB1_9PROT</name>
<dbReference type="InterPro" id="IPR003593">
    <property type="entry name" value="AAA+_ATPase"/>
</dbReference>
<dbReference type="Pfam" id="PF13335">
    <property type="entry name" value="Mg_chelatase_C"/>
    <property type="match status" value="1"/>
</dbReference>
<dbReference type="GO" id="GO:0005524">
    <property type="term" value="F:ATP binding"/>
    <property type="evidence" value="ECO:0007669"/>
    <property type="project" value="UniProtKB-KW"/>
</dbReference>
<dbReference type="InterPro" id="IPR027417">
    <property type="entry name" value="P-loop_NTPase"/>
</dbReference>
<dbReference type="Proteomes" id="UP000293550">
    <property type="component" value="Unassembled WGS sequence"/>
</dbReference>
<dbReference type="GO" id="GO:0003677">
    <property type="term" value="F:DNA binding"/>
    <property type="evidence" value="ECO:0007669"/>
    <property type="project" value="InterPro"/>
</dbReference>
<comment type="similarity">
    <text evidence="1">Belongs to the Mg-chelatase subunits D/I family. ComM subfamily.</text>
</comment>
<evidence type="ECO:0000256" key="1">
    <source>
        <dbReference type="ARBA" id="ARBA00006354"/>
    </source>
</evidence>
<evidence type="ECO:0000256" key="3">
    <source>
        <dbReference type="ARBA" id="ARBA00022840"/>
    </source>
</evidence>
<dbReference type="InterPro" id="IPR020568">
    <property type="entry name" value="Ribosomal_Su5_D2-typ_SF"/>
</dbReference>
<dbReference type="Pfam" id="PF01078">
    <property type="entry name" value="Mg_chelatase"/>
    <property type="match status" value="1"/>
</dbReference>
<dbReference type="PANTHER" id="PTHR32039:SF7">
    <property type="entry name" value="COMPETENCE PROTEIN COMM"/>
    <property type="match status" value="1"/>
</dbReference>
<comment type="caution">
    <text evidence="5">The sequence shown here is derived from an EMBL/GenBank/DDBJ whole genome shotgun (WGS) entry which is preliminary data.</text>
</comment>
<dbReference type="Gene3D" id="3.30.230.10">
    <property type="match status" value="1"/>
</dbReference>
<dbReference type="OrthoDB" id="9813147at2"/>
<keyword evidence="3 5" id="KW-0067">ATP-binding</keyword>
<organism evidence="5 6">
    <name type="scientific">Candidatus Finniella inopinata</name>
    <dbReference type="NCBI Taxonomy" id="1696036"/>
    <lineage>
        <taxon>Bacteria</taxon>
        <taxon>Pseudomonadati</taxon>
        <taxon>Pseudomonadota</taxon>
        <taxon>Alphaproteobacteria</taxon>
        <taxon>Holosporales</taxon>
        <taxon>Candidatus Paracaedibacteraceae</taxon>
        <taxon>Candidatus Finniella</taxon>
    </lineage>
</organism>
<dbReference type="InterPro" id="IPR014721">
    <property type="entry name" value="Ribsml_uS5_D2-typ_fold_subgr"/>
</dbReference>
<dbReference type="Pfam" id="PF13541">
    <property type="entry name" value="ChlI"/>
    <property type="match status" value="1"/>
</dbReference>
<dbReference type="PRINTS" id="PR01657">
    <property type="entry name" value="MCMFAMILY"/>
</dbReference>
<dbReference type="SMART" id="SM00382">
    <property type="entry name" value="AAA"/>
    <property type="match status" value="1"/>
</dbReference>
<protein>
    <submittedName>
        <fullName evidence="5">ATP-binding protein</fullName>
    </submittedName>
</protein>
<sequence length="445" mass="48483">MGLSLPPKRITVNLAPADIQKEGSHYDLPIALGLMAAMDGVELSQYTALGELGLDGRLAAVVGVLPAAMNALMHHRGLICPEVSSREAAWAGDLKILAAPNLLALMNHFKGTQVLRPPVAELAPASLSNGQTVDLKDIKGQSLAKRALEIAAAGGHNILMMGPPGAGKSMLARCLPSLLPPLEPAEALEVTMIHSLAGLLPESGLIHQRPFRDPHHSASLVSLVGGGNRVKPGEISLAHQGVLFLDELPEFSRPTLESLRQPLETGKIVVARANNHATYPARIQLVAAMNPCRCGYFGDLERQCHRAPVCANDYQNKISGPLLDRFDLLFHVQALNADELLSQHESEPSHVVANRVRKARKRQQHRHQNLYSWLNATIDGDHLKQIAELDEEGKALLGKAVEKLRLSARSYHRILRVSRTIADLEESQSIRKHHIAETLGYRQKT</sequence>
<dbReference type="Gene3D" id="3.40.50.300">
    <property type="entry name" value="P-loop containing nucleotide triphosphate hydrolases"/>
    <property type="match status" value="1"/>
</dbReference>
<dbReference type="InterPro" id="IPR000523">
    <property type="entry name" value="Mg_chelatse_chII-like_cat_dom"/>
</dbReference>
<evidence type="ECO:0000256" key="2">
    <source>
        <dbReference type="ARBA" id="ARBA00022741"/>
    </source>
</evidence>
<keyword evidence="2" id="KW-0547">Nucleotide-binding</keyword>
<proteinExistence type="inferred from homology"/>
<evidence type="ECO:0000313" key="6">
    <source>
        <dbReference type="Proteomes" id="UP000293550"/>
    </source>
</evidence>
<dbReference type="PANTHER" id="PTHR32039">
    <property type="entry name" value="MAGNESIUM-CHELATASE SUBUNIT CHLI"/>
    <property type="match status" value="1"/>
</dbReference>
<dbReference type="SUPFAM" id="SSF54211">
    <property type="entry name" value="Ribosomal protein S5 domain 2-like"/>
    <property type="match status" value="1"/>
</dbReference>
<dbReference type="InterPro" id="IPR001208">
    <property type="entry name" value="MCM_dom"/>
</dbReference>
<dbReference type="PROSITE" id="PS50051">
    <property type="entry name" value="MCM_2"/>
    <property type="match status" value="1"/>
</dbReference>
<dbReference type="InterPro" id="IPR004482">
    <property type="entry name" value="Mg_chelat-rel"/>
</dbReference>
<dbReference type="InterPro" id="IPR045006">
    <property type="entry name" value="CHLI-like"/>
</dbReference>
<dbReference type="SUPFAM" id="SSF52540">
    <property type="entry name" value="P-loop containing nucleoside triphosphate hydrolases"/>
    <property type="match status" value="1"/>
</dbReference>
<accession>A0A4Q7DJB1</accession>
<gene>
    <name evidence="5" type="ORF">EQU50_02235</name>
</gene>